<dbReference type="Proteomes" id="UP000247810">
    <property type="component" value="Unassembled WGS sequence"/>
</dbReference>
<dbReference type="GO" id="GO:0045944">
    <property type="term" value="P:positive regulation of transcription by RNA polymerase II"/>
    <property type="evidence" value="ECO:0007669"/>
    <property type="project" value="TreeGrafter"/>
</dbReference>
<dbReference type="InterPro" id="IPR021858">
    <property type="entry name" value="Fun_TF"/>
</dbReference>
<protein>
    <recommendedName>
        <fullName evidence="5">C6 zinc finger domain protein</fullName>
    </recommendedName>
</protein>
<evidence type="ECO:0000313" key="3">
    <source>
        <dbReference type="EMBL" id="PYH94889.1"/>
    </source>
</evidence>
<proteinExistence type="predicted"/>
<dbReference type="GO" id="GO:0000976">
    <property type="term" value="F:transcription cis-regulatory region binding"/>
    <property type="evidence" value="ECO:0007669"/>
    <property type="project" value="TreeGrafter"/>
</dbReference>
<dbReference type="GO" id="GO:0003700">
    <property type="term" value="F:DNA-binding transcription factor activity"/>
    <property type="evidence" value="ECO:0007669"/>
    <property type="project" value="TreeGrafter"/>
</dbReference>
<feature type="non-terminal residue" evidence="3">
    <location>
        <position position="1"/>
    </location>
</feature>
<accession>A0A319DC03</accession>
<gene>
    <name evidence="3" type="ORF">BO71DRAFT_324401</name>
</gene>
<dbReference type="STRING" id="1448320.A0A319DC03"/>
<evidence type="ECO:0000256" key="2">
    <source>
        <dbReference type="ARBA" id="ARBA00023242"/>
    </source>
</evidence>
<dbReference type="VEuPathDB" id="FungiDB:BO71DRAFT_324401"/>
<dbReference type="GO" id="GO:0005634">
    <property type="term" value="C:nucleus"/>
    <property type="evidence" value="ECO:0007669"/>
    <property type="project" value="UniProtKB-SubCell"/>
</dbReference>
<name>A0A319DC03_9EURO</name>
<reference evidence="3 4" key="1">
    <citation type="submission" date="2018-02" db="EMBL/GenBank/DDBJ databases">
        <title>The genomes of Aspergillus section Nigri reveals drivers in fungal speciation.</title>
        <authorList>
            <consortium name="DOE Joint Genome Institute"/>
            <person name="Vesth T.C."/>
            <person name="Nybo J."/>
            <person name="Theobald S."/>
            <person name="Brandl J."/>
            <person name="Frisvad J.C."/>
            <person name="Nielsen K.F."/>
            <person name="Lyhne E.K."/>
            <person name="Kogle M.E."/>
            <person name="Kuo A."/>
            <person name="Riley R."/>
            <person name="Clum A."/>
            <person name="Nolan M."/>
            <person name="Lipzen A."/>
            <person name="Salamov A."/>
            <person name="Henrissat B."/>
            <person name="Wiebenga A."/>
            <person name="De vries R.P."/>
            <person name="Grigoriev I.V."/>
            <person name="Mortensen U.H."/>
            <person name="Andersen M.R."/>
            <person name="Baker S.E."/>
        </authorList>
    </citation>
    <scope>NUCLEOTIDE SEQUENCE [LARGE SCALE GENOMIC DNA]</scope>
    <source>
        <strain evidence="3 4">CBS 707.79</strain>
    </source>
</reference>
<keyword evidence="2" id="KW-0539">Nucleus</keyword>
<evidence type="ECO:0000313" key="4">
    <source>
        <dbReference type="Proteomes" id="UP000247810"/>
    </source>
</evidence>
<evidence type="ECO:0000256" key="1">
    <source>
        <dbReference type="ARBA" id="ARBA00004123"/>
    </source>
</evidence>
<dbReference type="EMBL" id="KZ825863">
    <property type="protein sequence ID" value="PYH94889.1"/>
    <property type="molecule type" value="Genomic_DNA"/>
</dbReference>
<dbReference type="AlphaFoldDB" id="A0A319DC03"/>
<dbReference type="OrthoDB" id="5069333at2759"/>
<comment type="subcellular location">
    <subcellularLocation>
        <location evidence="1">Nucleus</location>
    </subcellularLocation>
</comment>
<dbReference type="PANTHER" id="PTHR37534:SF49">
    <property type="entry name" value="LYSINE BIOSYNTHESIS REGULATORY PROTEIN LYS14"/>
    <property type="match status" value="1"/>
</dbReference>
<dbReference type="PANTHER" id="PTHR37534">
    <property type="entry name" value="TRANSCRIPTIONAL ACTIVATOR PROTEIN UGA3"/>
    <property type="match status" value="1"/>
</dbReference>
<evidence type="ECO:0008006" key="5">
    <source>
        <dbReference type="Google" id="ProtNLM"/>
    </source>
</evidence>
<dbReference type="Pfam" id="PF11951">
    <property type="entry name" value="Fungal_trans_2"/>
    <property type="match status" value="1"/>
</dbReference>
<keyword evidence="4" id="KW-1185">Reference proteome</keyword>
<sequence>RTISSPTARSPFASVLLPYCLSASPMVLRAIQALAACHWSQHDPRYRVMGLTLKTRVLRDFRQRITTDQHFALKEDPEVVVVMMLLCLYEIVDHCDQRWIIHLQGAKDIIRLRRQRLTSYDPVSSFAELFFAFQDVMGRTACAKADLFGPRYWGENDTSINEWMGCSPALVSTLFSIMDLSRSRRSTDQSQFDAQASIVKRQLESLMQDPPTHSDDQVLPRIADLKKLTCTVYLHCALYNGGPSDPFVKAHVREILQGVLDLSAQGAVCNVMWPVFVAAVELDLLDAAVADPQTGALTYDRRLVLEMLTEMAKTSVSSVSRTRAVIEQVWLAPDLNASQTTSASGLNDWERYVVPVSDALSLV</sequence>
<organism evidence="3 4">
    <name type="scientific">Aspergillus ellipticus CBS 707.79</name>
    <dbReference type="NCBI Taxonomy" id="1448320"/>
    <lineage>
        <taxon>Eukaryota</taxon>
        <taxon>Fungi</taxon>
        <taxon>Dikarya</taxon>
        <taxon>Ascomycota</taxon>
        <taxon>Pezizomycotina</taxon>
        <taxon>Eurotiomycetes</taxon>
        <taxon>Eurotiomycetidae</taxon>
        <taxon>Eurotiales</taxon>
        <taxon>Aspergillaceae</taxon>
        <taxon>Aspergillus</taxon>
        <taxon>Aspergillus subgen. Circumdati</taxon>
    </lineage>
</organism>